<dbReference type="EMBL" id="BPLR01017407">
    <property type="protein sequence ID" value="GIY91372.1"/>
    <property type="molecule type" value="Genomic_DNA"/>
</dbReference>
<evidence type="ECO:0000313" key="2">
    <source>
        <dbReference type="Proteomes" id="UP001054945"/>
    </source>
</evidence>
<sequence length="154" mass="17305">MLAMCLNAKHACLCLNAKHACYVSQCKHACYVSQCQACLLCVSMPSMLAMCLNAKHACYVSQCQACLLCVSMSNSYISKEDVCKRPREKKTLFGKAISIQQGYIPGMKRKKGRKNGRIVFCLAVIMKYDGRPFDIWQCTRKASVFFTPMCPLTF</sequence>
<name>A0AAV4X883_CAEEX</name>
<accession>A0AAV4X883</accession>
<gene>
    <name evidence="1" type="ORF">CEXT_204861</name>
</gene>
<organism evidence="1 2">
    <name type="scientific">Caerostris extrusa</name>
    <name type="common">Bark spider</name>
    <name type="synonym">Caerostris bankana</name>
    <dbReference type="NCBI Taxonomy" id="172846"/>
    <lineage>
        <taxon>Eukaryota</taxon>
        <taxon>Metazoa</taxon>
        <taxon>Ecdysozoa</taxon>
        <taxon>Arthropoda</taxon>
        <taxon>Chelicerata</taxon>
        <taxon>Arachnida</taxon>
        <taxon>Araneae</taxon>
        <taxon>Araneomorphae</taxon>
        <taxon>Entelegynae</taxon>
        <taxon>Araneoidea</taxon>
        <taxon>Araneidae</taxon>
        <taxon>Caerostris</taxon>
    </lineage>
</organism>
<dbReference type="AlphaFoldDB" id="A0AAV4X883"/>
<evidence type="ECO:0000313" key="1">
    <source>
        <dbReference type="EMBL" id="GIY91372.1"/>
    </source>
</evidence>
<dbReference type="Proteomes" id="UP001054945">
    <property type="component" value="Unassembled WGS sequence"/>
</dbReference>
<reference evidence="1 2" key="1">
    <citation type="submission" date="2021-06" db="EMBL/GenBank/DDBJ databases">
        <title>Caerostris extrusa draft genome.</title>
        <authorList>
            <person name="Kono N."/>
            <person name="Arakawa K."/>
        </authorList>
    </citation>
    <scope>NUCLEOTIDE SEQUENCE [LARGE SCALE GENOMIC DNA]</scope>
</reference>
<protein>
    <submittedName>
        <fullName evidence="1">Uncharacterized protein</fullName>
    </submittedName>
</protein>
<keyword evidence="2" id="KW-1185">Reference proteome</keyword>
<comment type="caution">
    <text evidence="1">The sequence shown here is derived from an EMBL/GenBank/DDBJ whole genome shotgun (WGS) entry which is preliminary data.</text>
</comment>
<proteinExistence type="predicted"/>